<accession>A0A3N6MNN7</accession>
<dbReference type="AlphaFoldDB" id="A0A3N6MNN7"/>
<evidence type="ECO:0000313" key="4">
    <source>
        <dbReference type="EMBL" id="RQG97741.1"/>
    </source>
</evidence>
<keyword evidence="1" id="KW-0805">Transcription regulation</keyword>
<dbReference type="PANTHER" id="PTHR34236">
    <property type="entry name" value="DIMETHYL SULFOXIDE REDUCTASE TRANSCRIPTIONAL ACTIVATOR"/>
    <property type="match status" value="1"/>
</dbReference>
<dbReference type="RefSeq" id="WP_124193721.1">
    <property type="nucleotide sequence ID" value="NZ_REGA01000001.1"/>
</dbReference>
<dbReference type="OrthoDB" id="156233at2157"/>
<keyword evidence="2" id="KW-0804">Transcription</keyword>
<protein>
    <submittedName>
        <fullName evidence="4">Helix-turn-helix domain-containing protein</fullName>
    </submittedName>
</protein>
<dbReference type="InterPro" id="IPR007050">
    <property type="entry name" value="HTH_bacterioopsin"/>
</dbReference>
<gene>
    <name evidence="4" type="ORF">EA473_00540</name>
</gene>
<dbReference type="PANTHER" id="PTHR34236:SF1">
    <property type="entry name" value="DIMETHYL SULFOXIDE REDUCTASE TRANSCRIPTIONAL ACTIVATOR"/>
    <property type="match status" value="1"/>
</dbReference>
<dbReference type="Pfam" id="PF04967">
    <property type="entry name" value="HTH_10"/>
    <property type="match status" value="1"/>
</dbReference>
<keyword evidence="5" id="KW-1185">Reference proteome</keyword>
<evidence type="ECO:0000256" key="1">
    <source>
        <dbReference type="ARBA" id="ARBA00023015"/>
    </source>
</evidence>
<feature type="domain" description="HTH bat-type" evidence="3">
    <location>
        <begin position="163"/>
        <end position="214"/>
    </location>
</feature>
<comment type="caution">
    <text evidence="4">The sequence shown here is derived from an EMBL/GenBank/DDBJ whole genome shotgun (WGS) entry which is preliminary data.</text>
</comment>
<dbReference type="Proteomes" id="UP000282323">
    <property type="component" value="Unassembled WGS sequence"/>
</dbReference>
<reference evidence="4 5" key="1">
    <citation type="submission" date="2018-10" db="EMBL/GenBank/DDBJ databases">
        <title>Natrarchaeobius chitinivorans gen. nov., sp. nov., and Natrarchaeobius haloalkaliphilus sp. nov., alkaliphilic, chitin-utilizing haloarchaea from hypersaline alkaline lakes.</title>
        <authorList>
            <person name="Sorokin D.Y."/>
            <person name="Elcheninov A.G."/>
            <person name="Kostrikina N.A."/>
            <person name="Bale N.J."/>
            <person name="Sinninghe Damste J.S."/>
            <person name="Khijniak T.V."/>
            <person name="Kublanov I.V."/>
            <person name="Toshchakov S.V."/>
        </authorList>
    </citation>
    <scope>NUCLEOTIDE SEQUENCE [LARGE SCALE GENOMIC DNA]</scope>
    <source>
        <strain evidence="4 5">AArcht4T</strain>
    </source>
</reference>
<name>A0A3N6MNN7_NATCH</name>
<evidence type="ECO:0000256" key="2">
    <source>
        <dbReference type="ARBA" id="ARBA00023163"/>
    </source>
</evidence>
<organism evidence="4 5">
    <name type="scientific">Natrarchaeobius chitinivorans</name>
    <dbReference type="NCBI Taxonomy" id="1679083"/>
    <lineage>
        <taxon>Archaea</taxon>
        <taxon>Methanobacteriati</taxon>
        <taxon>Methanobacteriota</taxon>
        <taxon>Stenosarchaea group</taxon>
        <taxon>Halobacteria</taxon>
        <taxon>Halobacteriales</taxon>
        <taxon>Natrialbaceae</taxon>
        <taxon>Natrarchaeobius</taxon>
    </lineage>
</organism>
<evidence type="ECO:0000313" key="5">
    <source>
        <dbReference type="Proteomes" id="UP000282323"/>
    </source>
</evidence>
<sequence length="229" mass="25640">MTTVVELDIPADRLGFARTFDRLPAFEFQIAGMIGDSPPLVRASGADRRTVHRTLETDPSVDLIASLTDERRRGSDRADVDGDQWLFRLEFGDGVKLFQEIVTDNDGAILTARGGDDSWSLQLLFHDRETVSACHDRFEQYEFGVEITRVTGIDDLDRARTPLTETQYETISAAHEHGYFTVPREITLEELASELGISHQALSERLRRSHAALISAELSEGVTRPKIDP</sequence>
<proteinExistence type="predicted"/>
<dbReference type="EMBL" id="REGA01000001">
    <property type="protein sequence ID" value="RQG97741.1"/>
    <property type="molecule type" value="Genomic_DNA"/>
</dbReference>
<evidence type="ECO:0000259" key="3">
    <source>
        <dbReference type="Pfam" id="PF04967"/>
    </source>
</evidence>